<gene>
    <name evidence="3" type="ORF">LEA_19022</name>
</gene>
<feature type="domain" description="Thiamine pyrophosphate enzyme N-terminal TPP-binding" evidence="2">
    <location>
        <begin position="10"/>
        <end position="122"/>
    </location>
</feature>
<dbReference type="AlphaFoldDB" id="K1RHV7"/>
<dbReference type="GO" id="GO:0009099">
    <property type="term" value="P:L-valine biosynthetic process"/>
    <property type="evidence" value="ECO:0007669"/>
    <property type="project" value="TreeGrafter"/>
</dbReference>
<dbReference type="Gene3D" id="3.40.50.970">
    <property type="match status" value="1"/>
</dbReference>
<dbReference type="PANTHER" id="PTHR18968:SF129">
    <property type="entry name" value="ACETOLACTATE SYNTHASE"/>
    <property type="match status" value="1"/>
</dbReference>
<dbReference type="CDD" id="cd07035">
    <property type="entry name" value="TPP_PYR_POX_like"/>
    <property type="match status" value="1"/>
</dbReference>
<dbReference type="GO" id="GO:0050660">
    <property type="term" value="F:flavin adenine dinucleotide binding"/>
    <property type="evidence" value="ECO:0007669"/>
    <property type="project" value="TreeGrafter"/>
</dbReference>
<dbReference type="SUPFAM" id="SSF52518">
    <property type="entry name" value="Thiamin diphosphate-binding fold (THDP-binding)"/>
    <property type="match status" value="1"/>
</dbReference>
<dbReference type="EMBL" id="AJWY01013069">
    <property type="protein sequence ID" value="EKC48142.1"/>
    <property type="molecule type" value="Genomic_DNA"/>
</dbReference>
<dbReference type="FunFam" id="3.40.50.970:FF:000007">
    <property type="entry name" value="Acetolactate synthase"/>
    <property type="match status" value="1"/>
</dbReference>
<comment type="similarity">
    <text evidence="1">Belongs to the TPP enzyme family.</text>
</comment>
<evidence type="ECO:0000313" key="3">
    <source>
        <dbReference type="EMBL" id="EKC48142.1"/>
    </source>
</evidence>
<feature type="non-terminal residue" evidence="3">
    <location>
        <position position="132"/>
    </location>
</feature>
<dbReference type="PANTHER" id="PTHR18968">
    <property type="entry name" value="THIAMINE PYROPHOSPHATE ENZYMES"/>
    <property type="match status" value="1"/>
</dbReference>
<dbReference type="InterPro" id="IPR012001">
    <property type="entry name" value="Thiamin_PyroP_enz_TPP-bd_dom"/>
</dbReference>
<organism evidence="3">
    <name type="scientific">human gut metagenome</name>
    <dbReference type="NCBI Taxonomy" id="408170"/>
    <lineage>
        <taxon>unclassified sequences</taxon>
        <taxon>metagenomes</taxon>
        <taxon>organismal metagenomes</taxon>
    </lineage>
</organism>
<dbReference type="InterPro" id="IPR045229">
    <property type="entry name" value="TPP_enz"/>
</dbReference>
<protein>
    <submittedName>
        <fullName evidence="3">Thiamine pyrophosphate protein TPP binding domain protein</fullName>
    </submittedName>
</protein>
<evidence type="ECO:0000256" key="1">
    <source>
        <dbReference type="ARBA" id="ARBA00007812"/>
    </source>
</evidence>
<evidence type="ECO:0000259" key="2">
    <source>
        <dbReference type="Pfam" id="PF02776"/>
    </source>
</evidence>
<dbReference type="GO" id="GO:0003984">
    <property type="term" value="F:acetolactate synthase activity"/>
    <property type="evidence" value="ECO:0007669"/>
    <property type="project" value="TreeGrafter"/>
</dbReference>
<comment type="caution">
    <text evidence="3">The sequence shown here is derived from an EMBL/GenBank/DDBJ whole genome shotgun (WGS) entry which is preliminary data.</text>
</comment>
<reference evidence="3" key="1">
    <citation type="journal article" date="2013" name="Environ. Microbiol.">
        <title>Microbiota from the distal guts of lean and obese adolescents exhibit partial functional redundancy besides clear differences in community structure.</title>
        <authorList>
            <person name="Ferrer M."/>
            <person name="Ruiz A."/>
            <person name="Lanza F."/>
            <person name="Haange S.B."/>
            <person name="Oberbach A."/>
            <person name="Till H."/>
            <person name="Bargiela R."/>
            <person name="Campoy C."/>
            <person name="Segura M.T."/>
            <person name="Richter M."/>
            <person name="von Bergen M."/>
            <person name="Seifert J."/>
            <person name="Suarez A."/>
        </authorList>
    </citation>
    <scope>NUCLEOTIDE SEQUENCE</scope>
</reference>
<dbReference type="GO" id="GO:0009097">
    <property type="term" value="P:isoleucine biosynthetic process"/>
    <property type="evidence" value="ECO:0007669"/>
    <property type="project" value="TreeGrafter"/>
</dbReference>
<dbReference type="GO" id="GO:0005948">
    <property type="term" value="C:acetolactate synthase complex"/>
    <property type="evidence" value="ECO:0007669"/>
    <property type="project" value="TreeGrafter"/>
</dbReference>
<accession>K1RHV7</accession>
<dbReference type="Pfam" id="PF02776">
    <property type="entry name" value="TPP_enzyme_N"/>
    <property type="match status" value="1"/>
</dbReference>
<name>K1RHV7_9ZZZZ</name>
<dbReference type="GO" id="GO:0030976">
    <property type="term" value="F:thiamine pyrophosphate binding"/>
    <property type="evidence" value="ECO:0007669"/>
    <property type="project" value="InterPro"/>
</dbReference>
<proteinExistence type="inferred from homology"/>
<dbReference type="InterPro" id="IPR029061">
    <property type="entry name" value="THDP-binding"/>
</dbReference>
<sequence>MSEQEKKQNTVAEVLVKCLENEGVKYVFGIPGEENLDMMNALEKSDIRVIVVRHEQGAAFMADMYGRLTGKAGVCFSTLGPGATNLITGTADANSDGAPLIAITGQVGTERMHLTSHQYLDLVELFAPITKR</sequence>